<feature type="compositionally biased region" description="Polar residues" evidence="1">
    <location>
        <begin position="319"/>
        <end position="328"/>
    </location>
</feature>
<dbReference type="PANTHER" id="PTHR28535">
    <property type="entry name" value="ZINC FINGER GRF-TYPE CONTAINING 1"/>
    <property type="match status" value="1"/>
</dbReference>
<organism evidence="3 4">
    <name type="scientific">Colletotrichum sidae</name>
    <dbReference type="NCBI Taxonomy" id="1347389"/>
    <lineage>
        <taxon>Eukaryota</taxon>
        <taxon>Fungi</taxon>
        <taxon>Dikarya</taxon>
        <taxon>Ascomycota</taxon>
        <taxon>Pezizomycotina</taxon>
        <taxon>Sordariomycetes</taxon>
        <taxon>Hypocreomycetidae</taxon>
        <taxon>Glomerellales</taxon>
        <taxon>Glomerellaceae</taxon>
        <taxon>Colletotrichum</taxon>
        <taxon>Colletotrichum orbiculare species complex</taxon>
    </lineage>
</organism>
<feature type="region of interest" description="Disordered" evidence="1">
    <location>
        <begin position="116"/>
        <end position="142"/>
    </location>
</feature>
<accession>A0A4R8TNT8</accession>
<feature type="compositionally biased region" description="Basic and acidic residues" evidence="1">
    <location>
        <begin position="418"/>
        <end position="427"/>
    </location>
</feature>
<protein>
    <recommendedName>
        <fullName evidence="2">5'-3' DNA helicase ZGRF1-like N-terminal domain-containing protein</fullName>
    </recommendedName>
</protein>
<dbReference type="Pfam" id="PF10382">
    <property type="entry name" value="ZGRF1-like_N"/>
    <property type="match status" value="1"/>
</dbReference>
<dbReference type="InterPro" id="IPR052800">
    <property type="entry name" value="DNA_Repair_Helicase_ZGRF1"/>
</dbReference>
<proteinExistence type="predicted"/>
<gene>
    <name evidence="3" type="ORF">C8034_v009809</name>
</gene>
<evidence type="ECO:0000256" key="1">
    <source>
        <dbReference type="SAM" id="MobiDB-lite"/>
    </source>
</evidence>
<dbReference type="PANTHER" id="PTHR28535:SF1">
    <property type="entry name" value="PROTEIN ZGRF1"/>
    <property type="match status" value="1"/>
</dbReference>
<feature type="compositionally biased region" description="Basic residues" evidence="1">
    <location>
        <begin position="428"/>
        <end position="438"/>
    </location>
</feature>
<dbReference type="InterPro" id="IPR018838">
    <property type="entry name" value="ZGRF1-like_N"/>
</dbReference>
<feature type="compositionally biased region" description="Basic and acidic residues" evidence="1">
    <location>
        <begin position="258"/>
        <end position="299"/>
    </location>
</feature>
<reference evidence="3 4" key="1">
    <citation type="submission" date="2018-11" db="EMBL/GenBank/DDBJ databases">
        <title>Genome sequence and assembly of Colletotrichum sidae.</title>
        <authorList>
            <person name="Gan P."/>
            <person name="Shirasu K."/>
        </authorList>
    </citation>
    <scope>NUCLEOTIDE SEQUENCE [LARGE SCALE GENOMIC DNA]</scope>
    <source>
        <strain evidence="3 4">CBS 518.97</strain>
    </source>
</reference>
<feature type="region of interest" description="Disordered" evidence="1">
    <location>
        <begin position="225"/>
        <end position="607"/>
    </location>
</feature>
<name>A0A4R8TNT8_9PEZI</name>
<feature type="compositionally biased region" description="Basic and acidic residues" evidence="1">
    <location>
        <begin position="330"/>
        <end position="344"/>
    </location>
</feature>
<dbReference type="GO" id="GO:0035861">
    <property type="term" value="C:site of double-strand break"/>
    <property type="evidence" value="ECO:0007669"/>
    <property type="project" value="TreeGrafter"/>
</dbReference>
<keyword evidence="4" id="KW-1185">Reference proteome</keyword>
<evidence type="ECO:0000313" key="4">
    <source>
        <dbReference type="Proteomes" id="UP000295604"/>
    </source>
</evidence>
<dbReference type="EMBL" id="QAPF01000041">
    <property type="protein sequence ID" value="TEA19907.1"/>
    <property type="molecule type" value="Genomic_DNA"/>
</dbReference>
<dbReference type="Proteomes" id="UP000295604">
    <property type="component" value="Unassembled WGS sequence"/>
</dbReference>
<dbReference type="GO" id="GO:0005634">
    <property type="term" value="C:nucleus"/>
    <property type="evidence" value="ECO:0007669"/>
    <property type="project" value="TreeGrafter"/>
</dbReference>
<dbReference type="AlphaFoldDB" id="A0A4R8TNT8"/>
<feature type="domain" description="5'-3' DNA helicase ZGRF1-like N-terminal" evidence="2">
    <location>
        <begin position="19"/>
        <end position="100"/>
    </location>
</feature>
<comment type="caution">
    <text evidence="3">The sequence shown here is derived from an EMBL/GenBank/DDBJ whole genome shotgun (WGS) entry which is preliminary data.</text>
</comment>
<dbReference type="GO" id="GO:0006302">
    <property type="term" value="P:double-strand break repair"/>
    <property type="evidence" value="ECO:0007669"/>
    <property type="project" value="TreeGrafter"/>
</dbReference>
<evidence type="ECO:0000259" key="2">
    <source>
        <dbReference type="Pfam" id="PF10382"/>
    </source>
</evidence>
<evidence type="ECO:0000313" key="3">
    <source>
        <dbReference type="EMBL" id="TEA19907.1"/>
    </source>
</evidence>
<sequence>MPVASHNPATLALPSSAPVLEYICLFTHDLKRKQKRWQDGRLKYHTFNKRIMVYDDRGNFIGDMHWREDWEFGEGEEFNLERGAVIVQVSECVASVQQDLTELLEKRVKEIEQRHARSPAVAYSPAPPPRPPVVAQQQTPSAVQAQYRQRHLSDLFNTPRGPPGRAVIPKTSPYEERMAAQASSSQDENQPPPKRRKRDVSPPSKAGYAQNLFGTALTLSSWSSSAPLRSQPMHAPVKASRVWSERSKSRQPTTFRQADVDNVARAEESLRAENGHRTAHSASDKPAENDHVVPVDDAPKATLRIKSRQKRGLLMIANRATSTKSPSPRDTPEAESTRDIRESSSNKGASAKPAQDSRAPVTSDAESEKRNMRTSRKRQSKDTDGDIEMAENVPVPTTILVRDESAEPPEDSDEDLPDEPRTHEKKQAPKKTTKSRVSRNREVDGSDTGPRLASLGRRSVKSKEIIGSFRTRPPQLSREPSNPRPASREGPTDTVDADTANKSAPCEDSDDDFPMPVPRSRRLNNPATRGRKAAKKSDAAGSVPQSIIPAIPGGAVQSSKQVEEPKAARPGSAREGQTGKRLPGFAKANGGPWSTEAFDLLGCTRPE</sequence>
<feature type="compositionally biased region" description="Acidic residues" evidence="1">
    <location>
        <begin position="406"/>
        <end position="417"/>
    </location>
</feature>
<feature type="region of interest" description="Disordered" evidence="1">
    <location>
        <begin position="174"/>
        <end position="208"/>
    </location>
</feature>